<gene>
    <name evidence="2" type="ORF">ALC60_00630</name>
</gene>
<reference evidence="2 3" key="1">
    <citation type="submission" date="2015-09" db="EMBL/GenBank/DDBJ databases">
        <title>Trachymyrmex zeteki WGS genome.</title>
        <authorList>
            <person name="Nygaard S."/>
            <person name="Hu H."/>
            <person name="Boomsma J."/>
            <person name="Zhang G."/>
        </authorList>
    </citation>
    <scope>NUCLEOTIDE SEQUENCE [LARGE SCALE GENOMIC DNA]</scope>
    <source>
        <strain evidence="2">Tzet28-1</strain>
        <tissue evidence="2">Whole body</tissue>
    </source>
</reference>
<dbReference type="EMBL" id="KQ982080">
    <property type="protein sequence ID" value="KYQ60222.1"/>
    <property type="molecule type" value="Genomic_DNA"/>
</dbReference>
<evidence type="ECO:0000256" key="1">
    <source>
        <dbReference type="SAM" id="Phobius"/>
    </source>
</evidence>
<organism evidence="2 3">
    <name type="scientific">Mycetomoellerius zeteki</name>
    <dbReference type="NCBI Taxonomy" id="64791"/>
    <lineage>
        <taxon>Eukaryota</taxon>
        <taxon>Metazoa</taxon>
        <taxon>Ecdysozoa</taxon>
        <taxon>Arthropoda</taxon>
        <taxon>Hexapoda</taxon>
        <taxon>Insecta</taxon>
        <taxon>Pterygota</taxon>
        <taxon>Neoptera</taxon>
        <taxon>Endopterygota</taxon>
        <taxon>Hymenoptera</taxon>
        <taxon>Apocrita</taxon>
        <taxon>Aculeata</taxon>
        <taxon>Formicoidea</taxon>
        <taxon>Formicidae</taxon>
        <taxon>Myrmicinae</taxon>
        <taxon>Mycetomoellerius</taxon>
    </lineage>
</organism>
<evidence type="ECO:0000313" key="2">
    <source>
        <dbReference type="EMBL" id="KYQ60222.1"/>
    </source>
</evidence>
<dbReference type="AlphaFoldDB" id="A0A151XII9"/>
<feature type="non-terminal residue" evidence="2">
    <location>
        <position position="1"/>
    </location>
</feature>
<dbReference type="Proteomes" id="UP000075809">
    <property type="component" value="Unassembled WGS sequence"/>
</dbReference>
<sequence>LGIFTNVSKESDFDPEYLYEMNKLTITYTPRITTTELSSRITCHSFLTNSLRCFVHDIKYVTSINRTSDLNNRIEVGQWLEMKFMQYSRGVHNILVTGKKPTKLIKSFMKDIIHQFNVGNISDIENANDTHAFRKDGYIGQEKTPIGRCITTYLTEVGRYKKNAYEETNSSFQIRLLKERFDQKDIHVRIEKNRKDCIYSSPFSDFLGKRQMVCIHIFSINIRYVYSFNMIFVIDFILFLLDTKN</sequence>
<proteinExistence type="predicted"/>
<name>A0A151XII9_9HYME</name>
<keyword evidence="1" id="KW-0472">Membrane</keyword>
<dbReference type="STRING" id="64791.A0A151XII9"/>
<accession>A0A151XII9</accession>
<keyword evidence="1" id="KW-1133">Transmembrane helix</keyword>
<keyword evidence="3" id="KW-1185">Reference proteome</keyword>
<protein>
    <submittedName>
        <fullName evidence="2">Uncharacterized protein</fullName>
    </submittedName>
</protein>
<evidence type="ECO:0000313" key="3">
    <source>
        <dbReference type="Proteomes" id="UP000075809"/>
    </source>
</evidence>
<keyword evidence="1" id="KW-0812">Transmembrane</keyword>
<feature type="transmembrane region" description="Helical" evidence="1">
    <location>
        <begin position="224"/>
        <end position="241"/>
    </location>
</feature>